<gene>
    <name evidence="1" type="ORF">SLAVMIC_00580</name>
</gene>
<reference evidence="1" key="1">
    <citation type="submission" date="2021-06" db="EMBL/GenBank/DDBJ databases">
        <authorList>
            <person name="Gannon L."/>
            <person name="Redgwell R T."/>
            <person name="Michniewski S."/>
            <person name="Harrison D C."/>
            <person name="Millard A."/>
        </authorList>
    </citation>
    <scope>NUCLEOTIDE SEQUENCE</scope>
</reference>
<organism evidence="1">
    <name type="scientific">uncultured marine phage</name>
    <dbReference type="NCBI Taxonomy" id="707152"/>
    <lineage>
        <taxon>Viruses</taxon>
        <taxon>environmental samples</taxon>
    </lineage>
</organism>
<proteinExistence type="predicted"/>
<dbReference type="EMBL" id="OU342829">
    <property type="protein sequence ID" value="CAG7580856.1"/>
    <property type="molecule type" value="Genomic_DNA"/>
</dbReference>
<evidence type="ECO:0000313" key="1">
    <source>
        <dbReference type="EMBL" id="CAG7580856.1"/>
    </source>
</evidence>
<sequence length="67" mass="8062">MSKLGNFDVKNFKDKKSWRGTMEMAAIHDYKNGIFKLDSIKSYLSDDTYLKLKREERFKKLLDKRLK</sequence>
<name>A0A8D9CBT1_9VIRU</name>
<protein>
    <submittedName>
        <fullName evidence="1">Uncharacterized protein</fullName>
    </submittedName>
</protein>
<accession>A0A8D9CBT1</accession>